<dbReference type="InterPro" id="IPR002110">
    <property type="entry name" value="Ankyrin_rpt"/>
</dbReference>
<name>A0A6N1NTK4_9VIRU</name>
<dbReference type="Gene3D" id="1.25.40.20">
    <property type="entry name" value="Ankyrin repeat-containing domain"/>
    <property type="match status" value="1"/>
</dbReference>
<reference evidence="3" key="2">
    <citation type="journal article" date="2018" name="Nat. Commun.">
        <title>Tailed giant Tupanvirus possesses the most complete translational apparatus of the known virosphere.</title>
        <authorList>
            <person name="Abrahao J."/>
            <person name="Silva L."/>
            <person name="Silva L.S."/>
            <person name="Khalil J.Y.B."/>
            <person name="Rodrigues R."/>
            <person name="Arantes T."/>
            <person name="Assis F."/>
            <person name="Boratto P."/>
            <person name="Andrade M."/>
            <person name="Kroon E.G."/>
            <person name="Ribeiro B."/>
            <person name="Bergier I."/>
            <person name="Seligmann H."/>
            <person name="Ghigo E."/>
            <person name="Colson P."/>
            <person name="Levasseur A."/>
            <person name="Kroemer G."/>
            <person name="Raoult D."/>
            <person name="La Scola B."/>
        </authorList>
    </citation>
    <scope>NUCLEOTIDE SEQUENCE [LARGE SCALE GENOMIC DNA]</scope>
    <source>
        <strain evidence="3">Soda lake</strain>
    </source>
</reference>
<dbReference type="PANTHER" id="PTHR24126:SF14">
    <property type="entry name" value="ANK_REP_REGION DOMAIN-CONTAINING PROTEIN"/>
    <property type="match status" value="1"/>
</dbReference>
<dbReference type="EMBL" id="KY523104">
    <property type="protein sequence ID" value="QKU34863.1"/>
    <property type="molecule type" value="Genomic_DNA"/>
</dbReference>
<dbReference type="InterPro" id="IPR036770">
    <property type="entry name" value="Ankyrin_rpt-contain_sf"/>
</dbReference>
<accession>A0A6N1NTK4</accession>
<dbReference type="Pfam" id="PF12796">
    <property type="entry name" value="Ank_2"/>
    <property type="match status" value="1"/>
</dbReference>
<dbReference type="SUPFAM" id="SSF48403">
    <property type="entry name" value="Ankyrin repeat"/>
    <property type="match status" value="1"/>
</dbReference>
<keyword evidence="1" id="KW-0677">Repeat</keyword>
<reference evidence="3" key="1">
    <citation type="submission" date="2017-01" db="EMBL/GenBank/DDBJ databases">
        <authorList>
            <person name="Assis F.L."/>
            <person name="Abrahao J.S."/>
            <person name="Silva L."/>
            <person name="Khalil J.B."/>
            <person name="Rodrigues R."/>
            <person name="Silva L.S."/>
            <person name="Arantes T."/>
            <person name="Boratto P."/>
            <person name="Andrade M."/>
            <person name="Kroon E.G."/>
            <person name="Ribeiro B."/>
            <person name="Bergier I."/>
            <person name="Seligmann H."/>
            <person name="Ghigo E."/>
            <person name="Colson P."/>
            <person name="Levasseur A."/>
            <person name="Raoult D."/>
            <person name="Scola B.L."/>
        </authorList>
    </citation>
    <scope>NUCLEOTIDE SEQUENCE</scope>
    <source>
        <strain evidence="3">Soda lake</strain>
    </source>
</reference>
<dbReference type="RefSeq" id="YP_010781515.1">
    <property type="nucleotide sequence ID" value="NC_075039.1"/>
</dbReference>
<evidence type="ECO:0000256" key="1">
    <source>
        <dbReference type="ARBA" id="ARBA00022737"/>
    </source>
</evidence>
<evidence type="ECO:0000313" key="3">
    <source>
        <dbReference type="EMBL" id="QKU34863.1"/>
    </source>
</evidence>
<dbReference type="GeneID" id="80518279"/>
<protein>
    <submittedName>
        <fullName evidence="3">Ankyrin repeat-containing protein</fullName>
    </submittedName>
</protein>
<sequence>METSTENIITKRVRLQIQNKFPTITEKNIQADEKIILEHITEYNFCQTLLDYLLQYYTAINNTHFIIVLINIGANIHAEKDKVLTIAVECGHMNCVILYSDLGISIRKNYHLINIIAERGDISMMKYFLSFILLTKKTAIFVNMSLITAIKKNFIDVVKLLIDFGANVHYCNGYPLVMSTKTNNFEISKFLLEHGAHANSQANLPLINAIINKNHQIVELLVEHGAHTNREEIVLYVRENKLYKIAILLSIFVPEME</sequence>
<dbReference type="SMART" id="SM00248">
    <property type="entry name" value="ANK"/>
    <property type="match status" value="5"/>
</dbReference>
<dbReference type="PANTHER" id="PTHR24126">
    <property type="entry name" value="ANKYRIN REPEAT, PH AND SEC7 DOMAIN CONTAINING PROTEIN SECG-RELATED"/>
    <property type="match status" value="1"/>
</dbReference>
<evidence type="ECO:0000256" key="2">
    <source>
        <dbReference type="ARBA" id="ARBA00023043"/>
    </source>
</evidence>
<keyword evidence="2" id="KW-0040">ANK repeat</keyword>
<dbReference type="KEGG" id="vg:80518279"/>
<organism evidence="3">
    <name type="scientific">Tupanvirus soda lake</name>
    <dbReference type="NCBI Taxonomy" id="2126985"/>
    <lineage>
        <taxon>Viruses</taxon>
        <taxon>Varidnaviria</taxon>
        <taxon>Bamfordvirae</taxon>
        <taxon>Nucleocytoviricota</taxon>
        <taxon>Megaviricetes</taxon>
        <taxon>Imitervirales</taxon>
        <taxon>Mimiviridae</taxon>
        <taxon>Megamimivirinae</taxon>
        <taxon>Tupanvirus</taxon>
        <taxon>Tupanvirus salinum</taxon>
    </lineage>
</organism>
<proteinExistence type="predicted"/>